<dbReference type="GO" id="GO:0009360">
    <property type="term" value="C:DNA polymerase III complex"/>
    <property type="evidence" value="ECO:0007669"/>
    <property type="project" value="TreeGrafter"/>
</dbReference>
<sequence length="377" mass="41710">MSEFIDDLPDIDGARSPRFCRELIGQEAAVTHFLSNLAQGKLHHACLLTGPKGVGKASFAHMAARFMLHHADPVSAAKNADNLIITADDTLGKQIEQGSHPDLMIVSRPWDVAKERFKQSISIDEVRKIRSFFNLSAGMGGWRVCIIDAADDMTLNAANALLKTLEEPPANSLFLIVSHQSGGLLDTIRSRCMKIAFQPLSAINIQHLMHLGFKGGLKDGSKDGADNADAEQSVAAIAHLSRGSIGRALHIQDTNGLEVYSDMVKLLRQYPQIQTVALHEVAERMSKRNAEHLFVDMGEFLLQWLHQLARSSARGETPRVIFEGEEAAFQAMVADRPLEAWVDVWEKVTELYDNAKRLNLDRKQTVLESFKLIQSGV</sequence>
<dbReference type="Gene3D" id="3.40.50.300">
    <property type="entry name" value="P-loop containing nucleotide triphosphate hydrolases"/>
    <property type="match status" value="1"/>
</dbReference>
<evidence type="ECO:0008006" key="3">
    <source>
        <dbReference type="Google" id="ProtNLM"/>
    </source>
</evidence>
<dbReference type="InterPro" id="IPR050238">
    <property type="entry name" value="DNA_Rep/Repair_Clamp_Loader"/>
</dbReference>
<dbReference type="OrthoDB" id="9811073at2"/>
<dbReference type="InterPro" id="IPR027417">
    <property type="entry name" value="P-loop_NTPase"/>
</dbReference>
<dbReference type="PATRIC" id="fig|1220535.3.peg.87"/>
<reference evidence="1 2" key="1">
    <citation type="journal article" date="2012" name="J. Bacteriol.">
        <title>Genome Sequence of Strain IMCC14465, Isolated from the East Sea, Belonging to the PS1 Clade of Alphaproteobacteria.</title>
        <authorList>
            <person name="Yang S.J."/>
            <person name="Kang I."/>
            <person name="Cho J.C."/>
        </authorList>
    </citation>
    <scope>NUCLEOTIDE SEQUENCE [LARGE SCALE GENOMIC DNA]</scope>
    <source>
        <strain evidence="1 2">IMCC14465</strain>
    </source>
</reference>
<evidence type="ECO:0000313" key="1">
    <source>
        <dbReference type="EMBL" id="EJW21695.1"/>
    </source>
</evidence>
<comment type="caution">
    <text evidence="1">The sequence shown here is derived from an EMBL/GenBank/DDBJ whole genome shotgun (WGS) entry which is preliminary data.</text>
</comment>
<dbReference type="EMBL" id="ALYF01000002">
    <property type="protein sequence ID" value="EJW21695.1"/>
    <property type="molecule type" value="Genomic_DNA"/>
</dbReference>
<keyword evidence="2" id="KW-1185">Reference proteome</keyword>
<name>J9A5Q0_9PROT</name>
<dbReference type="PANTHER" id="PTHR11669:SF8">
    <property type="entry name" value="DNA POLYMERASE III SUBUNIT DELTA"/>
    <property type="match status" value="1"/>
</dbReference>
<gene>
    <name evidence="1" type="ORF">IMCC14465_00890</name>
</gene>
<accession>J9A5Q0</accession>
<dbReference type="AlphaFoldDB" id="J9A5Q0"/>
<proteinExistence type="predicted"/>
<evidence type="ECO:0000313" key="2">
    <source>
        <dbReference type="Proteomes" id="UP000004836"/>
    </source>
</evidence>
<protein>
    <recommendedName>
        <fullName evidence="3">DNA polymerase III subunit delta</fullName>
    </recommendedName>
</protein>
<organism evidence="1 2">
    <name type="scientific">alpha proteobacterium IMCC14465</name>
    <dbReference type="NCBI Taxonomy" id="1220535"/>
    <lineage>
        <taxon>Bacteria</taxon>
        <taxon>Pseudomonadati</taxon>
        <taxon>Pseudomonadota</taxon>
        <taxon>Alphaproteobacteria</taxon>
        <taxon>PS1 clade</taxon>
    </lineage>
</organism>
<dbReference type="NCBIfam" id="NF005677">
    <property type="entry name" value="PRK07471.1"/>
    <property type="match status" value="1"/>
</dbReference>
<dbReference type="Proteomes" id="UP000004836">
    <property type="component" value="Unassembled WGS sequence"/>
</dbReference>
<dbReference type="GO" id="GO:0006261">
    <property type="term" value="P:DNA-templated DNA replication"/>
    <property type="evidence" value="ECO:0007669"/>
    <property type="project" value="TreeGrafter"/>
</dbReference>
<dbReference type="eggNOG" id="COG0470">
    <property type="taxonomic scope" value="Bacteria"/>
</dbReference>
<dbReference type="Pfam" id="PF13177">
    <property type="entry name" value="DNA_pol3_delta2"/>
    <property type="match status" value="1"/>
</dbReference>
<dbReference type="SUPFAM" id="SSF52540">
    <property type="entry name" value="P-loop containing nucleoside triphosphate hydrolases"/>
    <property type="match status" value="1"/>
</dbReference>
<dbReference type="PANTHER" id="PTHR11669">
    <property type="entry name" value="REPLICATION FACTOR C / DNA POLYMERASE III GAMMA-TAU SUBUNIT"/>
    <property type="match status" value="1"/>
</dbReference>
<dbReference type="STRING" id="1220535.IMCC14465_00890"/>